<keyword evidence="12" id="KW-1185">Reference proteome</keyword>
<keyword evidence="3" id="KW-0805">Transcription regulation</keyword>
<keyword evidence="7" id="KW-0539">Nucleus</keyword>
<evidence type="ECO:0000256" key="2">
    <source>
        <dbReference type="ARBA" id="ARBA00022833"/>
    </source>
</evidence>
<organism evidence="11 12">
    <name type="scientific">Neurospora crassa (strain ATCC 24698 / 74-OR23-1A / CBS 708.71 / DSM 1257 / FGSC 987)</name>
    <dbReference type="NCBI Taxonomy" id="367110"/>
    <lineage>
        <taxon>Eukaryota</taxon>
        <taxon>Fungi</taxon>
        <taxon>Dikarya</taxon>
        <taxon>Ascomycota</taxon>
        <taxon>Pezizomycotina</taxon>
        <taxon>Sordariomycetes</taxon>
        <taxon>Sordariomycetidae</taxon>
        <taxon>Sordariales</taxon>
        <taxon>Sordariaceae</taxon>
        <taxon>Neurospora</taxon>
    </lineage>
</organism>
<name>Q7RZZ6_NEUCR</name>
<proteinExistence type="inferred from homology"/>
<dbReference type="InterPro" id="IPR007219">
    <property type="entry name" value="XnlR_reg_dom"/>
</dbReference>
<evidence type="ECO:0000259" key="10">
    <source>
        <dbReference type="PROSITE" id="PS50048"/>
    </source>
</evidence>
<dbReference type="OrthoDB" id="5284003at2759"/>
<dbReference type="SUPFAM" id="SSF57701">
    <property type="entry name" value="Zn2/Cys6 DNA-binding domain"/>
    <property type="match status" value="1"/>
</dbReference>
<dbReference type="InParanoid" id="Q7RZZ6"/>
<dbReference type="GO" id="GO:0003677">
    <property type="term" value="F:DNA binding"/>
    <property type="evidence" value="ECO:0007669"/>
    <property type="project" value="UniProtKB-KW"/>
</dbReference>
<evidence type="ECO:0000256" key="6">
    <source>
        <dbReference type="ARBA" id="ARBA00023163"/>
    </source>
</evidence>
<feature type="region of interest" description="Disordered" evidence="9">
    <location>
        <begin position="222"/>
        <end position="244"/>
    </location>
</feature>
<dbReference type="PROSITE" id="PS50048">
    <property type="entry name" value="ZN2_CY6_FUNGAL_2"/>
    <property type="match status" value="1"/>
</dbReference>
<reference evidence="11 12" key="1">
    <citation type="journal article" date="2003" name="Nature">
        <title>The genome sequence of the filamentous fungus Neurospora crassa.</title>
        <authorList>
            <person name="Galagan J.E."/>
            <person name="Calvo S.E."/>
            <person name="Borkovich K.A."/>
            <person name="Selker E.U."/>
            <person name="Read N.D."/>
            <person name="Jaffe D."/>
            <person name="FitzHugh W."/>
            <person name="Ma L.J."/>
            <person name="Smirnov S."/>
            <person name="Purcell S."/>
            <person name="Rehman B."/>
            <person name="Elkins T."/>
            <person name="Engels R."/>
            <person name="Wang S."/>
            <person name="Nielsen C.B."/>
            <person name="Butler J."/>
            <person name="Endrizzi M."/>
            <person name="Qui D."/>
            <person name="Ianakiev P."/>
            <person name="Bell-Pedersen D."/>
            <person name="Nelson M.A."/>
            <person name="Werner-Washburne M."/>
            <person name="Selitrennikoff C.P."/>
            <person name="Kinsey J.A."/>
            <person name="Braun E.L."/>
            <person name="Zelter A."/>
            <person name="Schulte U."/>
            <person name="Kothe G.O."/>
            <person name="Jedd G."/>
            <person name="Mewes W."/>
            <person name="Staben C."/>
            <person name="Marcotte E."/>
            <person name="Greenberg D."/>
            <person name="Roy A."/>
            <person name="Foley K."/>
            <person name="Naylor J."/>
            <person name="Stange-Thomann N."/>
            <person name="Barrett R."/>
            <person name="Gnerre S."/>
            <person name="Kamal M."/>
            <person name="Kamvysselis M."/>
            <person name="Mauceli E."/>
            <person name="Bielke C."/>
            <person name="Rudd S."/>
            <person name="Frishman D."/>
            <person name="Krystofova S."/>
            <person name="Rasmussen C."/>
            <person name="Metzenberg R.L."/>
            <person name="Perkins D.D."/>
            <person name="Kroken S."/>
            <person name="Cogoni C."/>
            <person name="Macino G."/>
            <person name="Catcheside D."/>
            <person name="Li W."/>
            <person name="Pratt R.J."/>
            <person name="Osmani S.A."/>
            <person name="DeSouza C.P."/>
            <person name="Glass L."/>
            <person name="Orbach M.J."/>
            <person name="Berglund J.A."/>
            <person name="Voelker R."/>
            <person name="Yarden O."/>
            <person name="Plamann M."/>
            <person name="Seiler S."/>
            <person name="Dunlap J."/>
            <person name="Radford A."/>
            <person name="Aramayo R."/>
            <person name="Natvig D.O."/>
            <person name="Alex L.A."/>
            <person name="Mannhaupt G."/>
            <person name="Ebbole D.J."/>
            <person name="Freitag M."/>
            <person name="Paulsen I."/>
            <person name="Sachs M.S."/>
            <person name="Lander E.S."/>
            <person name="Nusbaum C."/>
            <person name="Birren B."/>
        </authorList>
    </citation>
    <scope>NUCLEOTIDE SEQUENCE [LARGE SCALE GENOMIC DNA]</scope>
    <source>
        <strain evidence="12">ATCC 24698 / 74-OR23-1A / CBS 708.71 / DSM 1257 / FGSC 987</strain>
    </source>
</reference>
<feature type="compositionally biased region" description="Polar residues" evidence="9">
    <location>
        <begin position="43"/>
        <end position="60"/>
    </location>
</feature>
<evidence type="ECO:0000256" key="5">
    <source>
        <dbReference type="ARBA" id="ARBA00023159"/>
    </source>
</evidence>
<dbReference type="PANTHER" id="PTHR47663:SF1">
    <property type="entry name" value="XYLANOLYTIC TRANSCRIPTIONAL ACTIVATOR XLNR-RELATED"/>
    <property type="match status" value="1"/>
</dbReference>
<dbReference type="InterPro" id="IPR001138">
    <property type="entry name" value="Zn2Cys6_DnaBD"/>
</dbReference>
<evidence type="ECO:0000256" key="4">
    <source>
        <dbReference type="ARBA" id="ARBA00023125"/>
    </source>
</evidence>
<keyword evidence="4" id="KW-0238">DNA-binding</keyword>
<dbReference type="HOGENOM" id="CLU_008244_1_0_1"/>
<dbReference type="InterPro" id="IPR051439">
    <property type="entry name" value="XlnR/Xlr1"/>
</dbReference>
<evidence type="ECO:0000256" key="7">
    <source>
        <dbReference type="ARBA" id="ARBA00023242"/>
    </source>
</evidence>
<dbReference type="GO" id="GO:0006351">
    <property type="term" value="P:DNA-templated transcription"/>
    <property type="evidence" value="ECO:0007669"/>
    <property type="project" value="InterPro"/>
</dbReference>
<dbReference type="GeneID" id="3873992"/>
<dbReference type="CDD" id="cd00067">
    <property type="entry name" value="GAL4"/>
    <property type="match status" value="1"/>
</dbReference>
<keyword evidence="5" id="KW-0010">Activator</keyword>
<dbReference type="Gene3D" id="4.10.240.10">
    <property type="entry name" value="Zn(2)-C6 fungal-type DNA-binding domain"/>
    <property type="match status" value="1"/>
</dbReference>
<dbReference type="PANTHER" id="PTHR47663">
    <property type="entry name" value="XYLANOLYTIC TRANSCRIPTIONAL ACTIVATOR XLNR-RELATED"/>
    <property type="match status" value="1"/>
</dbReference>
<dbReference type="InterPro" id="IPR036864">
    <property type="entry name" value="Zn2-C6_fun-type_DNA-bd_sf"/>
</dbReference>
<dbReference type="Pfam" id="PF00172">
    <property type="entry name" value="Zn_clus"/>
    <property type="match status" value="1"/>
</dbReference>
<evidence type="ECO:0000313" key="11">
    <source>
        <dbReference type="EMBL" id="EAA28609.3"/>
    </source>
</evidence>
<feature type="compositionally biased region" description="Low complexity" evidence="9">
    <location>
        <begin position="67"/>
        <end position="84"/>
    </location>
</feature>
<keyword evidence="6" id="KW-0804">Transcription</keyword>
<feature type="region of interest" description="Disordered" evidence="9">
    <location>
        <begin position="186"/>
        <end position="209"/>
    </location>
</feature>
<comment type="similarity">
    <text evidence="8">Belongs to the xlnR/xlr1 family.</text>
</comment>
<dbReference type="GO" id="GO:0000981">
    <property type="term" value="F:DNA-binding transcription factor activity, RNA polymerase II-specific"/>
    <property type="evidence" value="ECO:0007669"/>
    <property type="project" value="InterPro"/>
</dbReference>
<evidence type="ECO:0000256" key="1">
    <source>
        <dbReference type="ARBA" id="ARBA00022723"/>
    </source>
</evidence>
<evidence type="ECO:0000256" key="3">
    <source>
        <dbReference type="ARBA" id="ARBA00023015"/>
    </source>
</evidence>
<evidence type="ECO:0000256" key="8">
    <source>
        <dbReference type="ARBA" id="ARBA00037990"/>
    </source>
</evidence>
<feature type="compositionally biased region" description="Low complexity" evidence="9">
    <location>
        <begin position="223"/>
        <end position="235"/>
    </location>
</feature>
<accession>Q7RZZ6</accession>
<dbReference type="GO" id="GO:0008270">
    <property type="term" value="F:zinc ion binding"/>
    <property type="evidence" value="ECO:0007669"/>
    <property type="project" value="InterPro"/>
</dbReference>
<keyword evidence="1" id="KW-0479">Metal-binding</keyword>
<sequence>MSITQPPLPPLTTSTSSTTANINATTAATTTTAGNATAARLSNIVTGHSTGHYSDHQQATEPRPPNSTSASTAAGSATATSAVSTEHHGGHLHPPTHQQHQSTDHQLPPRPPPPPSPPPPPPPPPTQPQPQPQQESSAISLPSFNVDAHPTVLAAAATAAAAHHHASANHDGHPALQSAVVVAPDAVGQAPPPQPSIEPGNVANPQPYPPEAVAMYTQALPMASQTPSPASATTPKPQSKTTRLRRACDLCSSRKVKCDETHPCRPCRDLQVDCTFNREMRRRGPPNRHAEAARAAKRPRLEPALPNNMGHHAQPHNAAQTLMSMAGNPRGGHSEAHGQTQTMLDAESIAPWSVLVLLVDDFFTYIHPLTPFPHEPTFRQQLANREDQKSREFLALLASMVGCLVASFPRTARLHFKSQHGLNLFPKAIYLVDRCRQVAMEARGSHFYNREDMTVYDAVTSYLLGLAAAYTLQWKVCRRFMSETCNIIRELGYHKQRDFFAVTYRGPAFDHVQDQIGKRVFWVLFLGVRSMMQLGGPSGDVVFPPPTPAEPYPDFPVEVDDEFILPSQILVQPPSVVSRLTGFVQAIKIYMTMNPLVSIELSYGLSTLPFQDQKVMLQDCVQAVKQVMEGMPPELTLDLDSNPADGVPTSLSELSRIPASRSALSDSGFQYCPLAFPAHQPASDIRHIVNNDHGRRLLQYEIQKANIYASQVATRSYFVERYLNLRDAHREHTRHQAAQAYAAVTAVENGVNGSNGVSHDSNKSVAAAALHAATEELSDPIDENMTSERELIVQNLLVVLASISQRNMEPNGASFINKVRQVASTLVHDAPGRKGPMATKAQEPLTRFLDILMRLEKTGPGNTDRGDGTMTPQDEEMELRSWADLREHQMRFYQSGGFMGQL</sequence>
<dbReference type="PROSITE" id="PS00463">
    <property type="entry name" value="ZN2_CY6_FUNGAL_1"/>
    <property type="match status" value="1"/>
</dbReference>
<feature type="compositionally biased region" description="Polar residues" evidence="9">
    <location>
        <begin position="96"/>
        <end position="105"/>
    </location>
</feature>
<keyword evidence="2" id="KW-0862">Zinc</keyword>
<gene>
    <name evidence="11" type="ORF">NCU10080</name>
</gene>
<dbReference type="STRING" id="367110.Q7RZZ6"/>
<feature type="compositionally biased region" description="Low complexity" evidence="9">
    <location>
        <begin position="12"/>
        <end position="39"/>
    </location>
</feature>
<feature type="compositionally biased region" description="Pro residues" evidence="9">
    <location>
        <begin position="108"/>
        <end position="131"/>
    </location>
</feature>
<feature type="region of interest" description="Disordered" evidence="9">
    <location>
        <begin position="1"/>
        <end position="137"/>
    </location>
</feature>
<dbReference type="EMBL" id="CM002242">
    <property type="protein sequence ID" value="EAA28609.3"/>
    <property type="molecule type" value="Genomic_DNA"/>
</dbReference>
<dbReference type="PaxDb" id="5141-EFNCRP00000008371"/>
<dbReference type="RefSeq" id="XP_957845.3">
    <property type="nucleotide sequence ID" value="XM_952752.3"/>
</dbReference>
<dbReference type="AlphaFoldDB" id="Q7RZZ6"/>
<dbReference type="VEuPathDB" id="FungiDB:NCU10080"/>
<protein>
    <recommendedName>
        <fullName evidence="10">Zn(2)-C6 fungal-type domain-containing protein</fullName>
    </recommendedName>
</protein>
<dbReference type="SMART" id="SM00066">
    <property type="entry name" value="GAL4"/>
    <property type="match status" value="1"/>
</dbReference>
<evidence type="ECO:0000256" key="9">
    <source>
        <dbReference type="SAM" id="MobiDB-lite"/>
    </source>
</evidence>
<dbReference type="SMR" id="Q7RZZ6"/>
<evidence type="ECO:0000313" key="12">
    <source>
        <dbReference type="Proteomes" id="UP000001805"/>
    </source>
</evidence>
<feature type="compositionally biased region" description="Pro residues" evidence="9">
    <location>
        <begin position="1"/>
        <end position="10"/>
    </location>
</feature>
<dbReference type="KEGG" id="ncr:NCU10080"/>
<feature type="domain" description="Zn(2)-C6 fungal-type" evidence="10">
    <location>
        <begin position="247"/>
        <end position="276"/>
    </location>
</feature>
<dbReference type="Proteomes" id="UP000001805">
    <property type="component" value="Chromosome 7, Linkage Group VII"/>
</dbReference>
<dbReference type="Pfam" id="PF04082">
    <property type="entry name" value="Fungal_trans"/>
    <property type="match status" value="1"/>
</dbReference>
<dbReference type="CDD" id="cd12148">
    <property type="entry name" value="fungal_TF_MHR"/>
    <property type="match status" value="1"/>
</dbReference>